<evidence type="ECO:0000313" key="3">
    <source>
        <dbReference type="EMBL" id="KAF1954755.1"/>
    </source>
</evidence>
<name>A0A6A5TPY8_9PLEO</name>
<reference evidence="3" key="1">
    <citation type="journal article" date="2020" name="Stud. Mycol.">
        <title>101 Dothideomycetes genomes: a test case for predicting lifestyles and emergence of pathogens.</title>
        <authorList>
            <person name="Haridas S."/>
            <person name="Albert R."/>
            <person name="Binder M."/>
            <person name="Bloem J."/>
            <person name="Labutti K."/>
            <person name="Salamov A."/>
            <person name="Andreopoulos B."/>
            <person name="Baker S."/>
            <person name="Barry K."/>
            <person name="Bills G."/>
            <person name="Bluhm B."/>
            <person name="Cannon C."/>
            <person name="Castanera R."/>
            <person name="Culley D."/>
            <person name="Daum C."/>
            <person name="Ezra D."/>
            <person name="Gonzalez J."/>
            <person name="Henrissat B."/>
            <person name="Kuo A."/>
            <person name="Liang C."/>
            <person name="Lipzen A."/>
            <person name="Lutzoni F."/>
            <person name="Magnuson J."/>
            <person name="Mondo S."/>
            <person name="Nolan M."/>
            <person name="Ohm R."/>
            <person name="Pangilinan J."/>
            <person name="Park H.-J."/>
            <person name="Ramirez L."/>
            <person name="Alfaro M."/>
            <person name="Sun H."/>
            <person name="Tritt A."/>
            <person name="Yoshinaga Y."/>
            <person name="Zwiers L.-H."/>
            <person name="Turgeon B."/>
            <person name="Goodwin S."/>
            <person name="Spatafora J."/>
            <person name="Crous P."/>
            <person name="Grigoriev I."/>
        </authorList>
    </citation>
    <scope>NUCLEOTIDE SEQUENCE</scope>
    <source>
        <strain evidence="3">CBS 675.92</strain>
    </source>
</reference>
<feature type="compositionally biased region" description="Acidic residues" evidence="1">
    <location>
        <begin position="16"/>
        <end position="27"/>
    </location>
</feature>
<feature type="region of interest" description="Disordered" evidence="1">
    <location>
        <begin position="82"/>
        <end position="150"/>
    </location>
</feature>
<feature type="compositionally biased region" description="Polar residues" evidence="1">
    <location>
        <begin position="110"/>
        <end position="119"/>
    </location>
</feature>
<feature type="compositionally biased region" description="Polar residues" evidence="1">
    <location>
        <begin position="36"/>
        <end position="52"/>
    </location>
</feature>
<evidence type="ECO:0000256" key="1">
    <source>
        <dbReference type="SAM" id="MobiDB-lite"/>
    </source>
</evidence>
<dbReference type="AlphaFoldDB" id="A0A6A5TPY8"/>
<sequence>MVPWNSVWQQARHRDEDEERNDDDSEWPDLSKFTIADSTPLPTMNVGPSLTGAFSGNVANLPNGIHTDANSPLRLTRTFGSQFAQSSKGQGPLSSTPSTSTYTHTTPYPDQQTENSATPTTITSDDAASPSSTAFGDPNKNKSASQQGPADRTPVYAAAAIILVVVIAAIGIFIFICMKKRKKQQQIAATQAKVNEMKQTRQTRVSAYMAPAPPITREPSYTAPPRHPPPASPQPVILGPISAGANGNYFTGIDTSDAVSVRNERTGLGDPFADGSSLNEEPPPPYRPRSIPALSRDTSLRFSHTATAPHPMSSQTHLIDDRGMPLQSPFDDPRDDNGDDDAVSDLSGHAMRRDGYDMSVVSDLSYQQDPVVNRSSV</sequence>
<feature type="region of interest" description="Disordered" evidence="1">
    <location>
        <begin position="212"/>
        <end position="240"/>
    </location>
</feature>
<accession>A0A6A5TPY8</accession>
<feature type="compositionally biased region" description="Polar residues" evidence="1">
    <location>
        <begin position="305"/>
        <end position="317"/>
    </location>
</feature>
<keyword evidence="2" id="KW-1133">Transmembrane helix</keyword>
<keyword evidence="4" id="KW-1185">Reference proteome</keyword>
<dbReference type="Proteomes" id="UP000800035">
    <property type="component" value="Unassembled WGS sequence"/>
</dbReference>
<feature type="compositionally biased region" description="Low complexity" evidence="1">
    <location>
        <begin position="120"/>
        <end position="134"/>
    </location>
</feature>
<feature type="compositionally biased region" description="Low complexity" evidence="1">
    <location>
        <begin position="92"/>
        <end position="109"/>
    </location>
</feature>
<keyword evidence="2" id="KW-0812">Transmembrane</keyword>
<feature type="region of interest" description="Disordered" evidence="1">
    <location>
        <begin position="1"/>
        <end position="52"/>
    </location>
</feature>
<dbReference type="OrthoDB" id="3935400at2759"/>
<evidence type="ECO:0000313" key="4">
    <source>
        <dbReference type="Proteomes" id="UP000800035"/>
    </source>
</evidence>
<protein>
    <submittedName>
        <fullName evidence="3">Uncharacterized protein</fullName>
    </submittedName>
</protein>
<organism evidence="3 4">
    <name type="scientific">Byssothecium circinans</name>
    <dbReference type="NCBI Taxonomy" id="147558"/>
    <lineage>
        <taxon>Eukaryota</taxon>
        <taxon>Fungi</taxon>
        <taxon>Dikarya</taxon>
        <taxon>Ascomycota</taxon>
        <taxon>Pezizomycotina</taxon>
        <taxon>Dothideomycetes</taxon>
        <taxon>Pleosporomycetidae</taxon>
        <taxon>Pleosporales</taxon>
        <taxon>Massarineae</taxon>
        <taxon>Massarinaceae</taxon>
        <taxon>Byssothecium</taxon>
    </lineage>
</organism>
<dbReference type="EMBL" id="ML976997">
    <property type="protein sequence ID" value="KAF1954755.1"/>
    <property type="molecule type" value="Genomic_DNA"/>
</dbReference>
<gene>
    <name evidence="3" type="ORF">CC80DRAFT_115304</name>
</gene>
<evidence type="ECO:0000256" key="2">
    <source>
        <dbReference type="SAM" id="Phobius"/>
    </source>
</evidence>
<feature type="region of interest" description="Disordered" evidence="1">
    <location>
        <begin position="265"/>
        <end position="292"/>
    </location>
</feature>
<keyword evidence="2" id="KW-0472">Membrane</keyword>
<proteinExistence type="predicted"/>
<feature type="transmembrane region" description="Helical" evidence="2">
    <location>
        <begin position="155"/>
        <end position="177"/>
    </location>
</feature>
<feature type="region of interest" description="Disordered" evidence="1">
    <location>
        <begin position="305"/>
        <end position="354"/>
    </location>
</feature>